<comment type="caution">
    <text evidence="17">The sequence shown here is derived from an EMBL/GenBank/DDBJ whole genome shotgun (WGS) entry which is preliminary data.</text>
</comment>
<evidence type="ECO:0000256" key="7">
    <source>
        <dbReference type="ARBA" id="ARBA00022796"/>
    </source>
</evidence>
<dbReference type="PANTHER" id="PTHR43520:SF8">
    <property type="entry name" value="P-TYPE CU(+) TRANSPORTER"/>
    <property type="match status" value="1"/>
</dbReference>
<proteinExistence type="inferred from homology"/>
<evidence type="ECO:0000256" key="15">
    <source>
        <dbReference type="RuleBase" id="RU362081"/>
    </source>
</evidence>
<dbReference type="AlphaFoldDB" id="A0A934PBA2"/>
<reference evidence="17 18" key="1">
    <citation type="journal article" date="2021" name="Int. J. Syst. Evol. Microbiol.">
        <title>Streptococcus vicugnae sp. nov., isolated from faeces of alpacas (Vicugna pacos) and cattle (Bos taurus), Streptococcus zalophi sp. nov., and Streptococcus pacificus sp. nov., isolated from respiratory tract of California sea lions (Zalophus californianus).</title>
        <authorList>
            <person name="Volokhov D.V."/>
            <person name="Zagorodnyaya T.A."/>
            <person name="Shen Z."/>
            <person name="Blom J."/>
            <person name="Furtak V.A."/>
            <person name="Eisenberg T."/>
            <person name="Fan P."/>
            <person name="Jeong K.C."/>
            <person name="Gao Y."/>
            <person name="Zhang S."/>
            <person name="Amselle M."/>
        </authorList>
    </citation>
    <scope>NUCLEOTIDE SEQUENCE [LARGE SCALE GENOMIC DNA]</scope>
    <source>
        <strain evidence="18">CSL7508-lung</strain>
    </source>
</reference>
<evidence type="ECO:0000256" key="4">
    <source>
        <dbReference type="ARBA" id="ARBA00022692"/>
    </source>
</evidence>
<evidence type="ECO:0000256" key="1">
    <source>
        <dbReference type="ARBA" id="ARBA00004651"/>
    </source>
</evidence>
<keyword evidence="13 15" id="KW-0472">Membrane</keyword>
<evidence type="ECO:0000259" key="16">
    <source>
        <dbReference type="Pfam" id="PF00122"/>
    </source>
</evidence>
<dbReference type="EC" id="7.2.2.8" evidence="3"/>
<feature type="transmembrane region" description="Helical" evidence="15">
    <location>
        <begin position="156"/>
        <end position="173"/>
    </location>
</feature>
<feature type="transmembrane region" description="Helical" evidence="15">
    <location>
        <begin position="646"/>
        <end position="669"/>
    </location>
</feature>
<keyword evidence="4 15" id="KW-0812">Transmembrane</keyword>
<evidence type="ECO:0000256" key="2">
    <source>
        <dbReference type="ARBA" id="ARBA00006024"/>
    </source>
</evidence>
<comment type="subcellular location">
    <subcellularLocation>
        <location evidence="1">Cell membrane</location>
        <topology evidence="1">Multi-pass membrane protein</topology>
    </subcellularLocation>
</comment>
<dbReference type="FunFam" id="2.70.150.10:FF:000002">
    <property type="entry name" value="Copper-transporting ATPase 1, putative"/>
    <property type="match status" value="1"/>
</dbReference>
<dbReference type="Proteomes" id="UP000644875">
    <property type="component" value="Unassembled WGS sequence"/>
</dbReference>
<dbReference type="SFLD" id="SFLDS00003">
    <property type="entry name" value="Haloacid_Dehalogenase"/>
    <property type="match status" value="1"/>
</dbReference>
<dbReference type="InterPro" id="IPR036412">
    <property type="entry name" value="HAD-like_sf"/>
</dbReference>
<feature type="domain" description="P-type ATPase A" evidence="16">
    <location>
        <begin position="191"/>
        <end position="290"/>
    </location>
</feature>
<evidence type="ECO:0000256" key="8">
    <source>
        <dbReference type="ARBA" id="ARBA00022840"/>
    </source>
</evidence>
<keyword evidence="8 15" id="KW-0067">ATP-binding</keyword>
<evidence type="ECO:0000256" key="5">
    <source>
        <dbReference type="ARBA" id="ARBA00022723"/>
    </source>
</evidence>
<evidence type="ECO:0000256" key="3">
    <source>
        <dbReference type="ARBA" id="ARBA00012517"/>
    </source>
</evidence>
<evidence type="ECO:0000256" key="14">
    <source>
        <dbReference type="ARBA" id="ARBA00049289"/>
    </source>
</evidence>
<dbReference type="InterPro" id="IPR044492">
    <property type="entry name" value="P_typ_ATPase_HD_dom"/>
</dbReference>
<evidence type="ECO:0000256" key="10">
    <source>
        <dbReference type="ARBA" id="ARBA00022989"/>
    </source>
</evidence>
<dbReference type="NCBIfam" id="TIGR01525">
    <property type="entry name" value="ATPase-IB_hvy"/>
    <property type="match status" value="1"/>
</dbReference>
<feature type="transmembrane region" description="Helical" evidence="15">
    <location>
        <begin position="335"/>
        <end position="359"/>
    </location>
</feature>
<protein>
    <recommendedName>
        <fullName evidence="3">P-type Cu(+) transporter</fullName>
        <ecNumber evidence="3">7.2.2.8</ecNumber>
    </recommendedName>
</protein>
<dbReference type="GO" id="GO:0005886">
    <property type="term" value="C:plasma membrane"/>
    <property type="evidence" value="ECO:0007669"/>
    <property type="project" value="UniProtKB-SubCell"/>
</dbReference>
<dbReference type="PRINTS" id="PR00119">
    <property type="entry name" value="CATATPASE"/>
</dbReference>
<dbReference type="SUPFAM" id="SSF81653">
    <property type="entry name" value="Calcium ATPase, transduction domain A"/>
    <property type="match status" value="1"/>
</dbReference>
<dbReference type="Gene3D" id="3.40.1110.10">
    <property type="entry name" value="Calcium-transporting ATPase, cytoplasmic domain N"/>
    <property type="match status" value="1"/>
</dbReference>
<evidence type="ECO:0000256" key="12">
    <source>
        <dbReference type="ARBA" id="ARBA00023065"/>
    </source>
</evidence>
<dbReference type="GO" id="GO:0016887">
    <property type="term" value="F:ATP hydrolysis activity"/>
    <property type="evidence" value="ECO:0007669"/>
    <property type="project" value="InterPro"/>
</dbReference>
<keyword evidence="9" id="KW-1278">Translocase</keyword>
<feature type="transmembrane region" description="Helical" evidence="15">
    <location>
        <begin position="310"/>
        <end position="329"/>
    </location>
</feature>
<name>A0A934PBA2_9STRE</name>
<dbReference type="SFLD" id="SFLDG00002">
    <property type="entry name" value="C1.7:_P-type_atpase_like"/>
    <property type="match status" value="1"/>
</dbReference>
<sequence length="699" mass="76597">MIHHKYEQMKHEHMEHGHMEHKHMGHEHMEHEHTKHGYMEHGHMGHNHSHHILQFKQKFWVTLVLAIPVIFLSPFMGYQLPFQFQFVGSDWIVALLSTIIYFYGGEPFLTGGRDEIKAKTPGMMLLIAMGISVAYLYSIYAFFMNTFGQQGHIMDFFWELASLVVIMLLGHWIEMSAISNASSSLQKLAALLPDDVIRLTNGQEETIAITDIQLDDVLIVKAGAKIPADGIVIAGESLIEESAITGESKGVVKKENDPVIGGAINGDRVLTIRVTAAGDDSFLAQVMTLVRQAQNDKSRLEILSDRVAKWLFYIATSVGLITFLIWSLLTDLPTALQYTVTVLIIACPHALGLAIPLVVSRSTTLAAQNGLLLKKRMALETASHLDAIFLDKTGTLTKGAFEVVAIEALEEMSVTDILAYTGALEKNSNHPIAKSIMAYLKEQNITSFSTDHTDNLSGKGISGTVEGKSVKIVNQKELENLQYLVPNDSLNTYQEQGYTLSFVIIDDKLVGLIALGDTIKPEALPFIQSLKQRQITPIMLTGDNQESAAKVAQYLGITNYFSELLPTDKEKQIATYVAKGKKAAMVGDGINDAPSLARASVGIAIGAGTDIAIDSADVVLTNSNPEDILHFVDLAKQTHRKMIQNLWWGAGYNLITIPLAAGILAPIGFTLNPAIGAILMSFSTVIVAINAMTLKIKEN</sequence>
<evidence type="ECO:0000313" key="17">
    <source>
        <dbReference type="EMBL" id="MBJ8350303.1"/>
    </source>
</evidence>
<dbReference type="InterPro" id="IPR027256">
    <property type="entry name" value="P-typ_ATPase_IB"/>
</dbReference>
<dbReference type="PRINTS" id="PR00120">
    <property type="entry name" value="HATPASE"/>
</dbReference>
<dbReference type="InterPro" id="IPR001757">
    <property type="entry name" value="P_typ_ATPase"/>
</dbReference>
<dbReference type="GO" id="GO:0005524">
    <property type="term" value="F:ATP binding"/>
    <property type="evidence" value="ECO:0007669"/>
    <property type="project" value="UniProtKB-UniRule"/>
</dbReference>
<keyword evidence="10 15" id="KW-1133">Transmembrane helix</keyword>
<dbReference type="InterPro" id="IPR023298">
    <property type="entry name" value="ATPase_P-typ_TM_dom_sf"/>
</dbReference>
<feature type="transmembrane region" description="Helical" evidence="15">
    <location>
        <begin position="59"/>
        <end position="78"/>
    </location>
</feature>
<dbReference type="SUPFAM" id="SSF81665">
    <property type="entry name" value="Calcium ATPase, transmembrane domain M"/>
    <property type="match status" value="1"/>
</dbReference>
<dbReference type="NCBIfam" id="TIGR01511">
    <property type="entry name" value="ATPase-IB1_Cu"/>
    <property type="match status" value="1"/>
</dbReference>
<dbReference type="InterPro" id="IPR023299">
    <property type="entry name" value="ATPase_P-typ_cyto_dom_N"/>
</dbReference>
<dbReference type="PANTHER" id="PTHR43520">
    <property type="entry name" value="ATP7, ISOFORM B"/>
    <property type="match status" value="1"/>
</dbReference>
<keyword evidence="12" id="KW-0813">Transport</keyword>
<feature type="transmembrane region" description="Helical" evidence="15">
    <location>
        <begin position="675"/>
        <end position="694"/>
    </location>
</feature>
<comment type="similarity">
    <text evidence="2 15">Belongs to the cation transport ATPase (P-type) (TC 3.A.3) family. Type IB subfamily.</text>
</comment>
<feature type="transmembrane region" description="Helical" evidence="15">
    <location>
        <begin position="84"/>
        <end position="103"/>
    </location>
</feature>
<dbReference type="Pfam" id="PF00122">
    <property type="entry name" value="E1-E2_ATPase"/>
    <property type="match status" value="1"/>
</dbReference>
<keyword evidence="15" id="KW-1003">Cell membrane</keyword>
<dbReference type="InterPro" id="IPR008250">
    <property type="entry name" value="ATPase_P-typ_transduc_dom_A_sf"/>
</dbReference>
<organism evidence="17 18">
    <name type="scientific">Streptococcus zalophi</name>
    <dbReference type="NCBI Taxonomy" id="640031"/>
    <lineage>
        <taxon>Bacteria</taxon>
        <taxon>Bacillati</taxon>
        <taxon>Bacillota</taxon>
        <taxon>Bacilli</taxon>
        <taxon>Lactobacillales</taxon>
        <taxon>Streptococcaceae</taxon>
        <taxon>Streptococcus</taxon>
    </lineage>
</organism>
<keyword evidence="11" id="KW-0186">Copper</keyword>
<gene>
    <name evidence="17" type="ORF">JHK64_06650</name>
</gene>
<comment type="catalytic activity">
    <reaction evidence="14">
        <text>Cu(+)(in) + ATP + H2O = Cu(+)(out) + ADP + phosphate + H(+)</text>
        <dbReference type="Rhea" id="RHEA:25792"/>
        <dbReference type="ChEBI" id="CHEBI:15377"/>
        <dbReference type="ChEBI" id="CHEBI:15378"/>
        <dbReference type="ChEBI" id="CHEBI:30616"/>
        <dbReference type="ChEBI" id="CHEBI:43474"/>
        <dbReference type="ChEBI" id="CHEBI:49552"/>
        <dbReference type="ChEBI" id="CHEBI:456216"/>
        <dbReference type="EC" id="7.2.2.8"/>
    </reaction>
</comment>
<dbReference type="GO" id="GO:0043682">
    <property type="term" value="F:P-type divalent copper transporter activity"/>
    <property type="evidence" value="ECO:0007669"/>
    <property type="project" value="TreeGrafter"/>
</dbReference>
<dbReference type="Pfam" id="PF00702">
    <property type="entry name" value="Hydrolase"/>
    <property type="match status" value="1"/>
</dbReference>
<dbReference type="InterPro" id="IPR018303">
    <property type="entry name" value="ATPase_P-typ_P_site"/>
</dbReference>
<accession>A0A934PBA2</accession>
<keyword evidence="7" id="KW-0187">Copper transport</keyword>
<dbReference type="EMBL" id="JAENBP010000009">
    <property type="protein sequence ID" value="MBJ8350303.1"/>
    <property type="molecule type" value="Genomic_DNA"/>
</dbReference>
<evidence type="ECO:0000256" key="9">
    <source>
        <dbReference type="ARBA" id="ARBA00022967"/>
    </source>
</evidence>
<keyword evidence="12" id="KW-0406">Ion transport</keyword>
<dbReference type="Gene3D" id="2.70.150.10">
    <property type="entry name" value="Calcium-transporting ATPase, cytoplasmic transduction domain A"/>
    <property type="match status" value="1"/>
</dbReference>
<dbReference type="InterPro" id="IPR023214">
    <property type="entry name" value="HAD_sf"/>
</dbReference>
<keyword evidence="5 15" id="KW-0479">Metal-binding</keyword>
<dbReference type="NCBIfam" id="TIGR01494">
    <property type="entry name" value="ATPase_P-type"/>
    <property type="match status" value="1"/>
</dbReference>
<evidence type="ECO:0000256" key="11">
    <source>
        <dbReference type="ARBA" id="ARBA00023008"/>
    </source>
</evidence>
<keyword evidence="18" id="KW-1185">Reference proteome</keyword>
<evidence type="ECO:0000256" key="13">
    <source>
        <dbReference type="ARBA" id="ARBA00023136"/>
    </source>
</evidence>
<dbReference type="SUPFAM" id="SSF56784">
    <property type="entry name" value="HAD-like"/>
    <property type="match status" value="1"/>
</dbReference>
<keyword evidence="17" id="KW-0378">Hydrolase</keyword>
<dbReference type="GO" id="GO:0005507">
    <property type="term" value="F:copper ion binding"/>
    <property type="evidence" value="ECO:0007669"/>
    <property type="project" value="TreeGrafter"/>
</dbReference>
<evidence type="ECO:0000256" key="6">
    <source>
        <dbReference type="ARBA" id="ARBA00022741"/>
    </source>
</evidence>
<dbReference type="Gene3D" id="3.40.50.1000">
    <property type="entry name" value="HAD superfamily/HAD-like"/>
    <property type="match status" value="1"/>
</dbReference>
<dbReference type="GO" id="GO:0055070">
    <property type="term" value="P:copper ion homeostasis"/>
    <property type="evidence" value="ECO:0007669"/>
    <property type="project" value="TreeGrafter"/>
</dbReference>
<feature type="transmembrane region" description="Helical" evidence="15">
    <location>
        <begin position="124"/>
        <end position="144"/>
    </location>
</feature>
<dbReference type="GO" id="GO:0140581">
    <property type="term" value="F:P-type monovalent copper transporter activity"/>
    <property type="evidence" value="ECO:0007669"/>
    <property type="project" value="UniProtKB-EC"/>
</dbReference>
<dbReference type="SFLD" id="SFLDF00027">
    <property type="entry name" value="p-type_atpase"/>
    <property type="match status" value="1"/>
</dbReference>
<dbReference type="PROSITE" id="PS00154">
    <property type="entry name" value="ATPASE_E1_E2"/>
    <property type="match status" value="1"/>
</dbReference>
<keyword evidence="6 15" id="KW-0547">Nucleotide-binding</keyword>
<evidence type="ECO:0000313" key="18">
    <source>
        <dbReference type="Proteomes" id="UP000644875"/>
    </source>
</evidence>
<dbReference type="CDD" id="cd07552">
    <property type="entry name" value="P-type_ATPase_Cu-like"/>
    <property type="match status" value="1"/>
</dbReference>
<dbReference type="InterPro" id="IPR059000">
    <property type="entry name" value="ATPase_P-type_domA"/>
</dbReference>